<organism evidence="2 3">
    <name type="scientific">Adineta steineri</name>
    <dbReference type="NCBI Taxonomy" id="433720"/>
    <lineage>
        <taxon>Eukaryota</taxon>
        <taxon>Metazoa</taxon>
        <taxon>Spiralia</taxon>
        <taxon>Gnathifera</taxon>
        <taxon>Rotifera</taxon>
        <taxon>Eurotatoria</taxon>
        <taxon>Bdelloidea</taxon>
        <taxon>Adinetida</taxon>
        <taxon>Adinetidae</taxon>
        <taxon>Adineta</taxon>
    </lineage>
</organism>
<reference evidence="2" key="1">
    <citation type="submission" date="2021-02" db="EMBL/GenBank/DDBJ databases">
        <authorList>
            <person name="Nowell W R."/>
        </authorList>
    </citation>
    <scope>NUCLEOTIDE SEQUENCE</scope>
</reference>
<evidence type="ECO:0000313" key="2">
    <source>
        <dbReference type="EMBL" id="CAF1589479.1"/>
    </source>
</evidence>
<gene>
    <name evidence="1" type="ORF">BJG266_LOCUS33886</name>
    <name evidence="2" type="ORF">QVE165_LOCUS51053</name>
</gene>
<dbReference type="PANTHER" id="PTHR46954">
    <property type="entry name" value="C2H2-TYPE DOMAIN-CONTAINING PROTEIN"/>
    <property type="match status" value="1"/>
</dbReference>
<dbReference type="Proteomes" id="UP000663832">
    <property type="component" value="Unassembled WGS sequence"/>
</dbReference>
<dbReference type="AlphaFoldDB" id="A0A815ZZ22"/>
<dbReference type="Proteomes" id="UP000663877">
    <property type="component" value="Unassembled WGS sequence"/>
</dbReference>
<evidence type="ECO:0000313" key="3">
    <source>
        <dbReference type="Proteomes" id="UP000663832"/>
    </source>
</evidence>
<name>A0A815ZZ22_9BILA</name>
<sequence length="169" mass="19303">MITKISSSATYLRLISRRSNTKEVYVFFTSKQYVSTVPVKRIRTQNARRHSHLDSHFAAATIKYSNDLAMLFGSESVFIISQNGRARVQLYLPAAKKQVLSLTYLEYRTELSDNDFVTSEKHKLIPFIHGALVFKDEELLFSGPTYITVRSGKHDHSRAFTHLTGLLNC</sequence>
<comment type="caution">
    <text evidence="2">The sequence shown here is derived from an EMBL/GenBank/DDBJ whole genome shotgun (WGS) entry which is preliminary data.</text>
</comment>
<dbReference type="OrthoDB" id="10065089at2759"/>
<protein>
    <submittedName>
        <fullName evidence="2">Uncharacterized protein</fullName>
    </submittedName>
</protein>
<proteinExistence type="predicted"/>
<dbReference type="EMBL" id="CAJNOM010001062">
    <property type="protein sequence ID" value="CAF1589479.1"/>
    <property type="molecule type" value="Genomic_DNA"/>
</dbReference>
<dbReference type="PANTHER" id="PTHR46954:SF1">
    <property type="entry name" value="C2H2-TYPE DOMAIN-CONTAINING PROTEIN"/>
    <property type="match status" value="1"/>
</dbReference>
<dbReference type="EMBL" id="CAJNOI010000694">
    <property type="protein sequence ID" value="CAF1331089.1"/>
    <property type="molecule type" value="Genomic_DNA"/>
</dbReference>
<evidence type="ECO:0000313" key="1">
    <source>
        <dbReference type="EMBL" id="CAF1331089.1"/>
    </source>
</evidence>
<keyword evidence="3" id="KW-1185">Reference proteome</keyword>
<accession>A0A815ZZ22</accession>